<organism evidence="1 2">
    <name type="scientific">Reticulomyxa filosa</name>
    <dbReference type="NCBI Taxonomy" id="46433"/>
    <lineage>
        <taxon>Eukaryota</taxon>
        <taxon>Sar</taxon>
        <taxon>Rhizaria</taxon>
        <taxon>Retaria</taxon>
        <taxon>Foraminifera</taxon>
        <taxon>Monothalamids</taxon>
        <taxon>Reticulomyxidae</taxon>
        <taxon>Reticulomyxa</taxon>
    </lineage>
</organism>
<sequence>MYMSRNFYSDSNDIQECPIWYQQIYSQPFNLPNDCYPVSYCTITTQMSSAKTDKTETKSLNHSTQNSNKQSTQTISASAELMEFFLMGKSEGTVVELYHFCEFTFDAIIFNIIVYCKAIEAGNYWKMKISALYSKLPLYIVRSTFLTVCFVKFYLAMTPEQQHTKHVHLMKELYGENYWRQLRKSEIVMDAEFFTDKEKIQIAKKKIPFWPAEPCQF</sequence>
<name>X6NT91_RETFI</name>
<dbReference type="AlphaFoldDB" id="X6NT91"/>
<comment type="caution">
    <text evidence="1">The sequence shown here is derived from an EMBL/GenBank/DDBJ whole genome shotgun (WGS) entry which is preliminary data.</text>
</comment>
<proteinExistence type="predicted"/>
<evidence type="ECO:0000313" key="1">
    <source>
        <dbReference type="EMBL" id="ETO29226.1"/>
    </source>
</evidence>
<gene>
    <name evidence="1" type="ORF">RFI_07895</name>
</gene>
<evidence type="ECO:0000313" key="2">
    <source>
        <dbReference type="Proteomes" id="UP000023152"/>
    </source>
</evidence>
<accession>X6NT91</accession>
<protein>
    <submittedName>
        <fullName evidence="1">Uncharacterized protein</fullName>
    </submittedName>
</protein>
<keyword evidence="2" id="KW-1185">Reference proteome</keyword>
<dbReference type="Proteomes" id="UP000023152">
    <property type="component" value="Unassembled WGS sequence"/>
</dbReference>
<dbReference type="EMBL" id="ASPP01006170">
    <property type="protein sequence ID" value="ETO29226.1"/>
    <property type="molecule type" value="Genomic_DNA"/>
</dbReference>
<reference evidence="1 2" key="1">
    <citation type="journal article" date="2013" name="Curr. Biol.">
        <title>The Genome of the Foraminiferan Reticulomyxa filosa.</title>
        <authorList>
            <person name="Glockner G."/>
            <person name="Hulsmann N."/>
            <person name="Schleicher M."/>
            <person name="Noegel A.A."/>
            <person name="Eichinger L."/>
            <person name="Gallinger C."/>
            <person name="Pawlowski J."/>
            <person name="Sierra R."/>
            <person name="Euteneuer U."/>
            <person name="Pillet L."/>
            <person name="Moustafa A."/>
            <person name="Platzer M."/>
            <person name="Groth M."/>
            <person name="Szafranski K."/>
            <person name="Schliwa M."/>
        </authorList>
    </citation>
    <scope>NUCLEOTIDE SEQUENCE [LARGE SCALE GENOMIC DNA]</scope>
</reference>